<organism evidence="1 2">
    <name type="scientific">Characodon lateralis</name>
    <dbReference type="NCBI Taxonomy" id="208331"/>
    <lineage>
        <taxon>Eukaryota</taxon>
        <taxon>Metazoa</taxon>
        <taxon>Chordata</taxon>
        <taxon>Craniata</taxon>
        <taxon>Vertebrata</taxon>
        <taxon>Euteleostomi</taxon>
        <taxon>Actinopterygii</taxon>
        <taxon>Neopterygii</taxon>
        <taxon>Teleostei</taxon>
        <taxon>Neoteleostei</taxon>
        <taxon>Acanthomorphata</taxon>
        <taxon>Ovalentaria</taxon>
        <taxon>Atherinomorphae</taxon>
        <taxon>Cyprinodontiformes</taxon>
        <taxon>Goodeidae</taxon>
        <taxon>Characodon</taxon>
    </lineage>
</organism>
<proteinExistence type="predicted"/>
<dbReference type="Proteomes" id="UP001352852">
    <property type="component" value="Unassembled WGS sequence"/>
</dbReference>
<gene>
    <name evidence="1" type="primary">TDRD3</name>
    <name evidence="1" type="ORF">CHARACLAT_028960</name>
</gene>
<protein>
    <submittedName>
        <fullName evidence="1">Tudor domain-containing protein 3</fullName>
    </submittedName>
</protein>
<reference evidence="1 2" key="1">
    <citation type="submission" date="2021-06" db="EMBL/GenBank/DDBJ databases">
        <authorList>
            <person name="Palmer J.M."/>
        </authorList>
    </citation>
    <scope>NUCLEOTIDE SEQUENCE [LARGE SCALE GENOMIC DNA]</scope>
    <source>
        <strain evidence="1 2">CL_MEX2019</strain>
        <tissue evidence="1">Muscle</tissue>
    </source>
</reference>
<accession>A0ABU7DMI5</accession>
<name>A0ABU7DMI5_9TELE</name>
<sequence>MSDLAESLVKEGWYLSDEGIGELKGSAEKVTLSDIICIALDSDLRPIGRKVLPPDINSGRTET</sequence>
<feature type="non-terminal residue" evidence="1">
    <location>
        <position position="63"/>
    </location>
</feature>
<dbReference type="EMBL" id="JAHUTJ010028564">
    <property type="protein sequence ID" value="MED6275690.1"/>
    <property type="molecule type" value="Genomic_DNA"/>
</dbReference>
<keyword evidence="2" id="KW-1185">Reference proteome</keyword>
<evidence type="ECO:0000313" key="2">
    <source>
        <dbReference type="Proteomes" id="UP001352852"/>
    </source>
</evidence>
<evidence type="ECO:0000313" key="1">
    <source>
        <dbReference type="EMBL" id="MED6275690.1"/>
    </source>
</evidence>
<comment type="caution">
    <text evidence="1">The sequence shown here is derived from an EMBL/GenBank/DDBJ whole genome shotgun (WGS) entry which is preliminary data.</text>
</comment>